<keyword evidence="9" id="KW-0407">Ion channel</keyword>
<proteinExistence type="predicted"/>
<evidence type="ECO:0000256" key="9">
    <source>
        <dbReference type="ARBA" id="ARBA00023303"/>
    </source>
</evidence>
<evidence type="ECO:0000256" key="2">
    <source>
        <dbReference type="ARBA" id="ARBA00022448"/>
    </source>
</evidence>
<keyword evidence="5" id="KW-0851">Voltage-gated channel</keyword>
<reference evidence="11" key="1">
    <citation type="submission" date="2018-11" db="EMBL/GenBank/DDBJ databases">
        <authorList>
            <person name="Alioto T."/>
            <person name="Alioto T."/>
        </authorList>
    </citation>
    <scope>NUCLEOTIDE SEQUENCE</scope>
</reference>
<keyword evidence="3" id="KW-1003">Cell membrane</keyword>
<keyword evidence="8" id="KW-0472">Membrane</keyword>
<gene>
    <name evidence="11" type="ORF">MGAL_10B035898</name>
</gene>
<evidence type="ECO:0000256" key="6">
    <source>
        <dbReference type="ARBA" id="ARBA00022989"/>
    </source>
</evidence>
<evidence type="ECO:0000256" key="4">
    <source>
        <dbReference type="ARBA" id="ARBA00022692"/>
    </source>
</evidence>
<keyword evidence="2" id="KW-0813">Transport</keyword>
<dbReference type="AlphaFoldDB" id="A0A8B6H0U8"/>
<evidence type="ECO:0000256" key="10">
    <source>
        <dbReference type="SAM" id="MobiDB-lite"/>
    </source>
</evidence>
<keyword evidence="4" id="KW-0812">Transmembrane</keyword>
<comment type="subcellular location">
    <subcellularLocation>
        <location evidence="1">Cell membrane</location>
        <topology evidence="1">Multi-pass membrane protein</topology>
    </subcellularLocation>
</comment>
<dbReference type="EMBL" id="UYJE01009269">
    <property type="protein sequence ID" value="VDI71781.1"/>
    <property type="molecule type" value="Genomic_DNA"/>
</dbReference>
<protein>
    <recommendedName>
        <fullName evidence="13">Voltage-gated hydrogen channel 1</fullName>
    </recommendedName>
</protein>
<dbReference type="PANTHER" id="PTHR46480:SF1">
    <property type="entry name" value="VOLTAGE-GATED HYDROGEN CHANNEL 1"/>
    <property type="match status" value="1"/>
</dbReference>
<organism evidence="11 12">
    <name type="scientific">Mytilus galloprovincialis</name>
    <name type="common">Mediterranean mussel</name>
    <dbReference type="NCBI Taxonomy" id="29158"/>
    <lineage>
        <taxon>Eukaryota</taxon>
        <taxon>Metazoa</taxon>
        <taxon>Spiralia</taxon>
        <taxon>Lophotrochozoa</taxon>
        <taxon>Mollusca</taxon>
        <taxon>Bivalvia</taxon>
        <taxon>Autobranchia</taxon>
        <taxon>Pteriomorphia</taxon>
        <taxon>Mytilida</taxon>
        <taxon>Mytiloidea</taxon>
        <taxon>Mytilidae</taxon>
        <taxon>Mytilinae</taxon>
        <taxon>Mytilus</taxon>
    </lineage>
</organism>
<evidence type="ECO:0000256" key="5">
    <source>
        <dbReference type="ARBA" id="ARBA00022882"/>
    </source>
</evidence>
<evidence type="ECO:0000256" key="1">
    <source>
        <dbReference type="ARBA" id="ARBA00004651"/>
    </source>
</evidence>
<keyword evidence="7" id="KW-0406">Ion transport</keyword>
<feature type="region of interest" description="Disordered" evidence="10">
    <location>
        <begin position="576"/>
        <end position="599"/>
    </location>
</feature>
<dbReference type="GO" id="GO:0005886">
    <property type="term" value="C:plasma membrane"/>
    <property type="evidence" value="ECO:0007669"/>
    <property type="project" value="UniProtKB-SubCell"/>
</dbReference>
<evidence type="ECO:0000256" key="8">
    <source>
        <dbReference type="ARBA" id="ARBA00023136"/>
    </source>
</evidence>
<keyword evidence="12" id="KW-1185">Reference proteome</keyword>
<evidence type="ECO:0008006" key="13">
    <source>
        <dbReference type="Google" id="ProtNLM"/>
    </source>
</evidence>
<sequence>MLSKGEEGEDKGDGGHDHGLVLKDDAVFGLYDQLMTELRREDRQSFVHFLRMPTEMFDEILQVGPRIAKQNTFYRNPLEPGLKLAITLRHLASGAKYRSMHTRNKILKILNSYPFTLLVVILIVFESSLHVAEVLIEQDIREKIVDECTEVKNFIQKLGQPQHDTVDTSSLMNNVIIATNNFLNVYDVTRRDNQSKCSHYSHASTEDEFVFTMDFTQDQNSIVCGTSSELGHFDISQVFTQADQFLQDLSHSFRIFALGIIIFMSVETSLRMFCTGIIFLKRKIEVFDAIIVFTSLIFDCSFYSRSFQKSSIVVMLLLPWRLIRIVSSLIAALNSKHRRQVKSLSIGKKKIEEKYIKIAKQFQVVKGNEDNLIKLCKLKGATSREINLCVYKGTSHMTVDPNCTIASMMLLGGSVNMSYGGNMIADSFREQQTMNKDPNNNDIDIANVTSKSSLSVYMRPSITDNHQSLQIPMSGNRSLHIPKSDNTSIHIPKCNNTSLQIPTSKKTRKQLTSKNTENISVIPKSSTPFLFPAPNFFSPSNFLTPFYLTTPLNTPQTVFFPDNFDSNLARERLLNEGPSSQKEAKQQKLDVPDILITED</sequence>
<dbReference type="Proteomes" id="UP000596742">
    <property type="component" value="Unassembled WGS sequence"/>
</dbReference>
<dbReference type="GO" id="GO:0034702">
    <property type="term" value="C:monoatomic ion channel complex"/>
    <property type="evidence" value="ECO:0007669"/>
    <property type="project" value="UniProtKB-KW"/>
</dbReference>
<comment type="caution">
    <text evidence="11">The sequence shown here is derived from an EMBL/GenBank/DDBJ whole genome shotgun (WGS) entry which is preliminary data.</text>
</comment>
<dbReference type="Gene3D" id="1.20.120.350">
    <property type="entry name" value="Voltage-gated potassium channels. Chain C"/>
    <property type="match status" value="1"/>
</dbReference>
<evidence type="ECO:0000256" key="7">
    <source>
        <dbReference type="ARBA" id="ARBA00023065"/>
    </source>
</evidence>
<dbReference type="PANTHER" id="PTHR46480">
    <property type="entry name" value="F20B24.22"/>
    <property type="match status" value="1"/>
</dbReference>
<feature type="compositionally biased region" description="Basic and acidic residues" evidence="10">
    <location>
        <begin position="582"/>
        <end position="591"/>
    </location>
</feature>
<keyword evidence="6" id="KW-1133">Transmembrane helix</keyword>
<evidence type="ECO:0000313" key="11">
    <source>
        <dbReference type="EMBL" id="VDI71781.1"/>
    </source>
</evidence>
<dbReference type="OrthoDB" id="427456at2759"/>
<evidence type="ECO:0000256" key="3">
    <source>
        <dbReference type="ARBA" id="ARBA00022475"/>
    </source>
</evidence>
<dbReference type="InterPro" id="IPR027359">
    <property type="entry name" value="Volt_channel_dom_sf"/>
</dbReference>
<name>A0A8B6H0U8_MYTGA</name>
<evidence type="ECO:0000313" key="12">
    <source>
        <dbReference type="Proteomes" id="UP000596742"/>
    </source>
</evidence>
<dbReference type="GO" id="GO:0030171">
    <property type="term" value="F:voltage-gated proton channel activity"/>
    <property type="evidence" value="ECO:0007669"/>
    <property type="project" value="InterPro"/>
</dbReference>
<accession>A0A8B6H0U8</accession>
<dbReference type="InterPro" id="IPR031846">
    <property type="entry name" value="Hvcn1"/>
</dbReference>